<name>A0AAN6S447_9PEZI</name>
<reference evidence="5" key="1">
    <citation type="journal article" date="2023" name="Mol. Phylogenet. Evol.">
        <title>Genome-scale phylogeny and comparative genomics of the fungal order Sordariales.</title>
        <authorList>
            <person name="Hensen N."/>
            <person name="Bonometti L."/>
            <person name="Westerberg I."/>
            <person name="Brannstrom I.O."/>
            <person name="Guillou S."/>
            <person name="Cros-Aarteil S."/>
            <person name="Calhoun S."/>
            <person name="Haridas S."/>
            <person name="Kuo A."/>
            <person name="Mondo S."/>
            <person name="Pangilinan J."/>
            <person name="Riley R."/>
            <person name="LaButti K."/>
            <person name="Andreopoulos B."/>
            <person name="Lipzen A."/>
            <person name="Chen C."/>
            <person name="Yan M."/>
            <person name="Daum C."/>
            <person name="Ng V."/>
            <person name="Clum A."/>
            <person name="Steindorff A."/>
            <person name="Ohm R.A."/>
            <person name="Martin F."/>
            <person name="Silar P."/>
            <person name="Natvig D.O."/>
            <person name="Lalanne C."/>
            <person name="Gautier V."/>
            <person name="Ament-Velasquez S.L."/>
            <person name="Kruys A."/>
            <person name="Hutchinson M.I."/>
            <person name="Powell A.J."/>
            <person name="Barry K."/>
            <person name="Miller A.N."/>
            <person name="Grigoriev I.V."/>
            <person name="Debuchy R."/>
            <person name="Gladieux P."/>
            <person name="Hiltunen Thoren M."/>
            <person name="Johannesson H."/>
        </authorList>
    </citation>
    <scope>NUCLEOTIDE SEQUENCE [LARGE SCALE GENOMIC DNA]</scope>
    <source>
        <strain evidence="5">CBS 340.73</strain>
    </source>
</reference>
<dbReference type="PANTHER" id="PTHR46588">
    <property type="entry name" value="SERINE/THREONINE/TYROSINE-INTERACTING PROTEIN"/>
    <property type="match status" value="1"/>
</dbReference>
<dbReference type="Gene3D" id="3.90.190.10">
    <property type="entry name" value="Protein tyrosine phosphatase superfamily"/>
    <property type="match status" value="1"/>
</dbReference>
<feature type="region of interest" description="Disordered" evidence="2">
    <location>
        <begin position="1"/>
        <end position="22"/>
    </location>
</feature>
<evidence type="ECO:0000313" key="4">
    <source>
        <dbReference type="EMBL" id="KAK3939814.1"/>
    </source>
</evidence>
<proteinExistence type="inferred from homology"/>
<dbReference type="CDD" id="cd14498">
    <property type="entry name" value="DSP"/>
    <property type="match status" value="1"/>
</dbReference>
<dbReference type="Pfam" id="PF00782">
    <property type="entry name" value="DSPc"/>
    <property type="match status" value="1"/>
</dbReference>
<dbReference type="GO" id="GO:1990444">
    <property type="term" value="F:F-box domain binding"/>
    <property type="evidence" value="ECO:0007669"/>
    <property type="project" value="TreeGrafter"/>
</dbReference>
<evidence type="ECO:0000256" key="2">
    <source>
        <dbReference type="SAM" id="MobiDB-lite"/>
    </source>
</evidence>
<dbReference type="SMART" id="SM00195">
    <property type="entry name" value="DSPc"/>
    <property type="match status" value="1"/>
</dbReference>
<evidence type="ECO:0000256" key="1">
    <source>
        <dbReference type="ARBA" id="ARBA00009649"/>
    </source>
</evidence>
<comment type="caution">
    <text evidence="4">The sequence shown here is derived from an EMBL/GenBank/DDBJ whole genome shotgun (WGS) entry which is preliminary data.</text>
</comment>
<keyword evidence="5" id="KW-1185">Reference proteome</keyword>
<dbReference type="InterPro" id="IPR029021">
    <property type="entry name" value="Prot-tyrosine_phosphatase-like"/>
</dbReference>
<comment type="similarity">
    <text evidence="1">Belongs to the protein-tyrosine phosphatase family. Non-receptor class subfamily.</text>
</comment>
<dbReference type="Proteomes" id="UP001303473">
    <property type="component" value="Unassembled WGS sequence"/>
</dbReference>
<dbReference type="SUPFAM" id="SSF52799">
    <property type="entry name" value="(Phosphotyrosine protein) phosphatases II"/>
    <property type="match status" value="1"/>
</dbReference>
<gene>
    <name evidence="4" type="ORF">QBC46DRAFT_436819</name>
</gene>
<dbReference type="GO" id="GO:0070372">
    <property type="term" value="P:regulation of ERK1 and ERK2 cascade"/>
    <property type="evidence" value="ECO:0007669"/>
    <property type="project" value="TreeGrafter"/>
</dbReference>
<dbReference type="GO" id="GO:0140096">
    <property type="term" value="F:catalytic activity, acting on a protein"/>
    <property type="evidence" value="ECO:0007669"/>
    <property type="project" value="UniProtKB-ARBA"/>
</dbReference>
<dbReference type="InterPro" id="IPR020422">
    <property type="entry name" value="TYR_PHOSPHATASE_DUAL_dom"/>
</dbReference>
<evidence type="ECO:0000259" key="3">
    <source>
        <dbReference type="SMART" id="SM00195"/>
    </source>
</evidence>
<sequence length="344" mass="37708">MMTQPALARGVRTAAPYTQGPPSPPAIIIPSLAQEGARSVSINPSTVTAFDTHLTPEDLAIITGGRTQTAVDPASTWQYEARRLAQPILDFLYLGPNHVVKNSTFMAREGITFVLVIADSLLSGLGRTTAERARQMGLAADVIYVSDSQDLIRVFSEAVGTINSHLLDVYHRVGGWANREGSGEGETRGGNGEGETRGGNGKVLVCCETGNERSAAIVAAYLMSVFGKDSIRAMQFIGLRRFCVNFDDDMKYLLKTYEDILFAQRDVRRASPEKIHQGVGMKEGMFGGGFKQQQGGKRRVEDLMEVDDEMMDDFGGADMDAERYHGRGFAPFVERQQRFAARQR</sequence>
<dbReference type="AlphaFoldDB" id="A0AAN6S447"/>
<evidence type="ECO:0000313" key="5">
    <source>
        <dbReference type="Proteomes" id="UP001303473"/>
    </source>
</evidence>
<protein>
    <submittedName>
        <fullName evidence="4">Fmi2 protein</fullName>
    </submittedName>
</protein>
<dbReference type="GO" id="GO:0062026">
    <property type="term" value="P:negative regulation of SCF-dependent proteasomal ubiquitin-dependent catabolic process"/>
    <property type="evidence" value="ECO:0007669"/>
    <property type="project" value="TreeGrafter"/>
</dbReference>
<accession>A0AAN6S447</accession>
<dbReference type="GO" id="GO:0005654">
    <property type="term" value="C:nucleoplasm"/>
    <property type="evidence" value="ECO:0007669"/>
    <property type="project" value="TreeGrafter"/>
</dbReference>
<dbReference type="PANTHER" id="PTHR46588:SF1">
    <property type="entry name" value="SERINE_THREONINE_TYROSINE-INTERACTING PROTEIN"/>
    <property type="match status" value="1"/>
</dbReference>
<dbReference type="EMBL" id="MU853805">
    <property type="protein sequence ID" value="KAK3939814.1"/>
    <property type="molecule type" value="Genomic_DNA"/>
</dbReference>
<dbReference type="GO" id="GO:0005737">
    <property type="term" value="C:cytoplasm"/>
    <property type="evidence" value="ECO:0007669"/>
    <property type="project" value="TreeGrafter"/>
</dbReference>
<feature type="domain" description="Tyrosine-protein phosphatase" evidence="3">
    <location>
        <begin position="84"/>
        <end position="260"/>
    </location>
</feature>
<organism evidence="4 5">
    <name type="scientific">Diplogelasinospora grovesii</name>
    <dbReference type="NCBI Taxonomy" id="303347"/>
    <lineage>
        <taxon>Eukaryota</taxon>
        <taxon>Fungi</taxon>
        <taxon>Dikarya</taxon>
        <taxon>Ascomycota</taxon>
        <taxon>Pezizomycotina</taxon>
        <taxon>Sordariomycetes</taxon>
        <taxon>Sordariomycetidae</taxon>
        <taxon>Sordariales</taxon>
        <taxon>Diplogelasinosporaceae</taxon>
        <taxon>Diplogelasinospora</taxon>
    </lineage>
</organism>
<dbReference type="InterPro" id="IPR000340">
    <property type="entry name" value="Dual-sp_phosphatase_cat-dom"/>
</dbReference>
<dbReference type="InterPro" id="IPR052449">
    <property type="entry name" value="STYX-Interacting_Phosphatase"/>
</dbReference>